<reference evidence="4" key="1">
    <citation type="journal article" date="2020" name="Stud. Mycol.">
        <title>101 Dothideomycetes genomes: a test case for predicting lifestyles and emergence of pathogens.</title>
        <authorList>
            <person name="Haridas S."/>
            <person name="Albert R."/>
            <person name="Binder M."/>
            <person name="Bloem J."/>
            <person name="Labutti K."/>
            <person name="Salamov A."/>
            <person name="Andreopoulos B."/>
            <person name="Baker S."/>
            <person name="Barry K."/>
            <person name="Bills G."/>
            <person name="Bluhm B."/>
            <person name="Cannon C."/>
            <person name="Castanera R."/>
            <person name="Culley D."/>
            <person name="Daum C."/>
            <person name="Ezra D."/>
            <person name="Gonzalez J."/>
            <person name="Henrissat B."/>
            <person name="Kuo A."/>
            <person name="Liang C."/>
            <person name="Lipzen A."/>
            <person name="Lutzoni F."/>
            <person name="Magnuson J."/>
            <person name="Mondo S."/>
            <person name="Nolan M."/>
            <person name="Ohm R."/>
            <person name="Pangilinan J."/>
            <person name="Park H.-J."/>
            <person name="Ramirez L."/>
            <person name="Alfaro M."/>
            <person name="Sun H."/>
            <person name="Tritt A."/>
            <person name="Yoshinaga Y."/>
            <person name="Zwiers L.-H."/>
            <person name="Turgeon B."/>
            <person name="Goodwin S."/>
            <person name="Spatafora J."/>
            <person name="Crous P."/>
            <person name="Grigoriev I."/>
        </authorList>
    </citation>
    <scope>NUCLEOTIDE SEQUENCE</scope>
    <source>
        <strain evidence="4">CBS 123094</strain>
    </source>
</reference>
<gene>
    <name evidence="4" type="ORF">P154DRAFT_582254</name>
</gene>
<feature type="transmembrane region" description="Helical" evidence="2">
    <location>
        <begin position="365"/>
        <end position="385"/>
    </location>
</feature>
<dbReference type="OrthoDB" id="194443at2759"/>
<evidence type="ECO:0000313" key="5">
    <source>
        <dbReference type="Proteomes" id="UP000799779"/>
    </source>
</evidence>
<feature type="domain" description="BTB" evidence="3">
    <location>
        <begin position="64"/>
        <end position="127"/>
    </location>
</feature>
<dbReference type="SUPFAM" id="SSF54695">
    <property type="entry name" value="POZ domain"/>
    <property type="match status" value="1"/>
</dbReference>
<dbReference type="Gene3D" id="3.30.710.10">
    <property type="entry name" value="Potassium Channel Kv1.1, Chain A"/>
    <property type="match status" value="1"/>
</dbReference>
<keyword evidence="2" id="KW-0812">Transmembrane</keyword>
<feature type="compositionally biased region" description="Polar residues" evidence="1">
    <location>
        <begin position="240"/>
        <end position="261"/>
    </location>
</feature>
<evidence type="ECO:0000313" key="4">
    <source>
        <dbReference type="EMBL" id="KAF1993962.1"/>
    </source>
</evidence>
<keyword evidence="2" id="KW-0472">Membrane</keyword>
<protein>
    <recommendedName>
        <fullName evidence="3">BTB domain-containing protein</fullName>
    </recommendedName>
</protein>
<evidence type="ECO:0000256" key="2">
    <source>
        <dbReference type="SAM" id="Phobius"/>
    </source>
</evidence>
<dbReference type="CDD" id="cd18186">
    <property type="entry name" value="BTB_POZ_ZBTB_KLHL-like"/>
    <property type="match status" value="1"/>
</dbReference>
<feature type="compositionally biased region" description="Basic and acidic residues" evidence="1">
    <location>
        <begin position="217"/>
        <end position="231"/>
    </location>
</feature>
<proteinExistence type="predicted"/>
<evidence type="ECO:0000256" key="1">
    <source>
        <dbReference type="SAM" id="MobiDB-lite"/>
    </source>
</evidence>
<feature type="region of interest" description="Disordered" evidence="1">
    <location>
        <begin position="215"/>
        <end position="263"/>
    </location>
</feature>
<name>A0A6A5VW15_9PLEO</name>
<keyword evidence="2" id="KW-1133">Transmembrane helix</keyword>
<organism evidence="4 5">
    <name type="scientific">Amniculicola lignicola CBS 123094</name>
    <dbReference type="NCBI Taxonomy" id="1392246"/>
    <lineage>
        <taxon>Eukaryota</taxon>
        <taxon>Fungi</taxon>
        <taxon>Dikarya</taxon>
        <taxon>Ascomycota</taxon>
        <taxon>Pezizomycotina</taxon>
        <taxon>Dothideomycetes</taxon>
        <taxon>Pleosporomycetidae</taxon>
        <taxon>Pleosporales</taxon>
        <taxon>Amniculicolaceae</taxon>
        <taxon>Amniculicola</taxon>
    </lineage>
</organism>
<evidence type="ECO:0000259" key="3">
    <source>
        <dbReference type="PROSITE" id="PS50097"/>
    </source>
</evidence>
<dbReference type="PROSITE" id="PS50097">
    <property type="entry name" value="BTB"/>
    <property type="match status" value="1"/>
</dbReference>
<keyword evidence="5" id="KW-1185">Reference proteome</keyword>
<sequence>MGITAAFQWWFRSSNAGQKHPAVVDLEACSRVDTSTWPPPTICLINDTRTDPLLCSLKSSTEFLDIKIGATQNARRWKVHKALICHYSEHFQLRSGSQSAFDLGQYNPNTFKLFLDWLYRNSKRAHDYRLGRSEDPMLWKAYASEAYILGTKLLAPEFTKFAFGMVIQYANLLDVFDMESVYEETQRDDPLRLFAGAWARWRCLKEPTLWESSHNADFQHDRHQTNQDQVKRLQRKHAQQNRSNQPDPKVATPSTVDNSRCQRLPTFKRKLNGNVQAGPEVAAPSPVDSNTRDPRGFLLDHWYSVCAQDGGACDHFTIPIPPTPTSVKIEVEQLPRTWEKRQRHKFPVKATTLTSAMVAAYGSQVVTLGILVLAVGLINVIAGVLTTPSYSAVTAAHVKFVEGFHSAVVCRAAVRMAMIIFIDRVILVAL</sequence>
<dbReference type="InterPro" id="IPR000210">
    <property type="entry name" value="BTB/POZ_dom"/>
</dbReference>
<dbReference type="InterPro" id="IPR011333">
    <property type="entry name" value="SKP1/BTB/POZ_sf"/>
</dbReference>
<dbReference type="EMBL" id="ML977677">
    <property type="protein sequence ID" value="KAF1993962.1"/>
    <property type="molecule type" value="Genomic_DNA"/>
</dbReference>
<dbReference type="Proteomes" id="UP000799779">
    <property type="component" value="Unassembled WGS sequence"/>
</dbReference>
<dbReference type="AlphaFoldDB" id="A0A6A5VW15"/>
<accession>A0A6A5VW15</accession>